<dbReference type="Proteomes" id="UP000473278">
    <property type="component" value="Unassembled WGS sequence"/>
</dbReference>
<proteinExistence type="predicted"/>
<dbReference type="GO" id="GO:0052913">
    <property type="term" value="F:16S rRNA (guanine(966)-N(2))-methyltransferase activity"/>
    <property type="evidence" value="ECO:0007669"/>
    <property type="project" value="UniProtKB-EC"/>
</dbReference>
<dbReference type="CDD" id="cd02440">
    <property type="entry name" value="AdoMet_MTases"/>
    <property type="match status" value="1"/>
</dbReference>
<evidence type="ECO:0000256" key="1">
    <source>
        <dbReference type="ARBA" id="ARBA00022603"/>
    </source>
</evidence>
<dbReference type="Gene3D" id="3.40.50.150">
    <property type="entry name" value="Vaccinia Virus protein VP39"/>
    <property type="match status" value="1"/>
</dbReference>
<gene>
    <name evidence="3" type="primary">rsmD</name>
    <name evidence="3" type="ORF">G3570_13165</name>
</gene>
<comment type="caution">
    <text evidence="3">The sequence shown here is derived from an EMBL/GenBank/DDBJ whole genome shotgun (WGS) entry which is preliminary data.</text>
</comment>
<dbReference type="EMBL" id="JAALLT010000004">
    <property type="protein sequence ID" value="NGP77592.1"/>
    <property type="molecule type" value="Genomic_DNA"/>
</dbReference>
<sequence>MRIITGTLKGRRINIPKNLDVRPTTDRTKEGLFSTIESWKYIRDSRVLDLFAGSGSLGIEAISRGAAEVLFVDQEPRNISHIEKLAQEFEVGDRIRTVTMDVKQFLQGPAVPYDFIFADPPYTYGELNEIVDSIFQNSWLKESGWLILEHNTHYDFREHKFSLMEKEYGKTLISILSPQASKNDQS</sequence>
<keyword evidence="1 3" id="KW-0489">Methyltransferase</keyword>
<name>A0A6M1SX80_9BACT</name>
<dbReference type="PIRSF" id="PIRSF004553">
    <property type="entry name" value="CHP00095"/>
    <property type="match status" value="1"/>
</dbReference>
<protein>
    <submittedName>
        <fullName evidence="3">16S rRNA (Guanine(966)-N(2))-methyltransferase RsmD</fullName>
        <ecNumber evidence="3">2.1.1.171</ecNumber>
    </submittedName>
</protein>
<keyword evidence="2 3" id="KW-0808">Transferase</keyword>
<dbReference type="EC" id="2.1.1.171" evidence="3"/>
<dbReference type="PROSITE" id="PS00092">
    <property type="entry name" value="N6_MTASE"/>
    <property type="match status" value="1"/>
</dbReference>
<dbReference type="InterPro" id="IPR029063">
    <property type="entry name" value="SAM-dependent_MTases_sf"/>
</dbReference>
<dbReference type="NCBIfam" id="TIGR00095">
    <property type="entry name" value="16S rRNA (guanine(966)-N(2))-methyltransferase RsmD"/>
    <property type="match status" value="1"/>
</dbReference>
<dbReference type="AlphaFoldDB" id="A0A6M1SX80"/>
<dbReference type="InterPro" id="IPR004398">
    <property type="entry name" value="RNA_MeTrfase_RsmD"/>
</dbReference>
<dbReference type="GO" id="GO:0003676">
    <property type="term" value="F:nucleic acid binding"/>
    <property type="evidence" value="ECO:0007669"/>
    <property type="project" value="InterPro"/>
</dbReference>
<dbReference type="InterPro" id="IPR002052">
    <property type="entry name" value="DNA_methylase_N6_adenine_CS"/>
</dbReference>
<dbReference type="Pfam" id="PF03602">
    <property type="entry name" value="Cons_hypoth95"/>
    <property type="match status" value="1"/>
</dbReference>
<organism evidence="3 4">
    <name type="scientific">Halalkalibaculum roseum</name>
    <dbReference type="NCBI Taxonomy" id="2709311"/>
    <lineage>
        <taxon>Bacteria</taxon>
        <taxon>Pseudomonadati</taxon>
        <taxon>Balneolota</taxon>
        <taxon>Balneolia</taxon>
        <taxon>Balneolales</taxon>
        <taxon>Balneolaceae</taxon>
        <taxon>Halalkalibaculum</taxon>
    </lineage>
</organism>
<dbReference type="PANTHER" id="PTHR43542:SF1">
    <property type="entry name" value="METHYLTRANSFERASE"/>
    <property type="match status" value="1"/>
</dbReference>
<evidence type="ECO:0000313" key="3">
    <source>
        <dbReference type="EMBL" id="NGP77592.1"/>
    </source>
</evidence>
<keyword evidence="4" id="KW-1185">Reference proteome</keyword>
<dbReference type="SUPFAM" id="SSF53335">
    <property type="entry name" value="S-adenosyl-L-methionine-dependent methyltransferases"/>
    <property type="match status" value="1"/>
</dbReference>
<dbReference type="RefSeq" id="WP_165143131.1">
    <property type="nucleotide sequence ID" value="NZ_JAALLT010000004.1"/>
</dbReference>
<accession>A0A6M1SX80</accession>
<dbReference type="PANTHER" id="PTHR43542">
    <property type="entry name" value="METHYLTRANSFERASE"/>
    <property type="match status" value="1"/>
</dbReference>
<reference evidence="3 4" key="1">
    <citation type="submission" date="2020-02" db="EMBL/GenBank/DDBJ databases">
        <title>Balneolaceae bacterium YR4-1, complete genome.</title>
        <authorList>
            <person name="Li Y."/>
            <person name="Wu S."/>
        </authorList>
    </citation>
    <scope>NUCLEOTIDE SEQUENCE [LARGE SCALE GENOMIC DNA]</scope>
    <source>
        <strain evidence="3 4">YR4-1</strain>
    </source>
</reference>
<evidence type="ECO:0000256" key="2">
    <source>
        <dbReference type="ARBA" id="ARBA00022679"/>
    </source>
</evidence>
<evidence type="ECO:0000313" key="4">
    <source>
        <dbReference type="Proteomes" id="UP000473278"/>
    </source>
</evidence>